<comment type="caution">
    <text evidence="7">The sequence shown here is derived from an EMBL/GenBank/DDBJ whole genome shotgun (WGS) entry which is preliminary data.</text>
</comment>
<keyword evidence="8" id="KW-1185">Reference proteome</keyword>
<keyword evidence="3" id="KW-0237">DNA synthesis</keyword>
<evidence type="ECO:0000313" key="7">
    <source>
        <dbReference type="EMBL" id="MFC7344981.1"/>
    </source>
</evidence>
<dbReference type="InterPro" id="IPR024434">
    <property type="entry name" value="TSCPD_dom"/>
</dbReference>
<evidence type="ECO:0000256" key="1">
    <source>
        <dbReference type="ARBA" id="ARBA00007405"/>
    </source>
</evidence>
<dbReference type="Pfam" id="PF12637">
    <property type="entry name" value="TSCPD"/>
    <property type="match status" value="1"/>
</dbReference>
<dbReference type="EMBL" id="JBHTCJ010000022">
    <property type="protein sequence ID" value="MFC7344981.1"/>
    <property type="molecule type" value="Genomic_DNA"/>
</dbReference>
<protein>
    <recommendedName>
        <fullName evidence="2">ribonucleoside-diphosphate reductase</fullName>
        <ecNumber evidence="2">1.17.4.1</ecNumber>
    </recommendedName>
</protein>
<evidence type="ECO:0000256" key="2">
    <source>
        <dbReference type="ARBA" id="ARBA00012274"/>
    </source>
</evidence>
<dbReference type="Proteomes" id="UP001596504">
    <property type="component" value="Unassembled WGS sequence"/>
</dbReference>
<comment type="catalytic activity">
    <reaction evidence="5">
        <text>a 2'-deoxyribonucleoside 5'-diphosphate + [thioredoxin]-disulfide + H2O = a ribonucleoside 5'-diphosphate + [thioredoxin]-dithiol</text>
        <dbReference type="Rhea" id="RHEA:23252"/>
        <dbReference type="Rhea" id="RHEA-COMP:10698"/>
        <dbReference type="Rhea" id="RHEA-COMP:10700"/>
        <dbReference type="ChEBI" id="CHEBI:15377"/>
        <dbReference type="ChEBI" id="CHEBI:29950"/>
        <dbReference type="ChEBI" id="CHEBI:50058"/>
        <dbReference type="ChEBI" id="CHEBI:57930"/>
        <dbReference type="ChEBI" id="CHEBI:73316"/>
        <dbReference type="EC" id="1.17.4.1"/>
    </reaction>
</comment>
<accession>A0ABW2LTT5</accession>
<dbReference type="RefSeq" id="WP_380673302.1">
    <property type="nucleotide sequence ID" value="NZ_JBHTCJ010000022.1"/>
</dbReference>
<organism evidence="7 8">
    <name type="scientific">Saccharopolyspora griseoalba</name>
    <dbReference type="NCBI Taxonomy" id="1431848"/>
    <lineage>
        <taxon>Bacteria</taxon>
        <taxon>Bacillati</taxon>
        <taxon>Actinomycetota</taxon>
        <taxon>Actinomycetes</taxon>
        <taxon>Pseudonocardiales</taxon>
        <taxon>Pseudonocardiaceae</taxon>
        <taxon>Saccharopolyspora</taxon>
    </lineage>
</organism>
<evidence type="ECO:0000259" key="6">
    <source>
        <dbReference type="Pfam" id="PF12637"/>
    </source>
</evidence>
<gene>
    <name evidence="7" type="ORF">ACFQRI_26520</name>
</gene>
<name>A0ABW2LTT5_9PSEU</name>
<evidence type="ECO:0000313" key="8">
    <source>
        <dbReference type="Proteomes" id="UP001596504"/>
    </source>
</evidence>
<keyword evidence="4" id="KW-0547">Nucleotide-binding</keyword>
<sequence>MSDLLVPATPTITRQHVPRVRRGYRCDVSIGGVSFEITINATGEQLVEVDLQHAKHGTFGHGMSSAVVVLLNEALRHGMPIEAFVQRFLHTTFEPAGITDDPEVPRASSVMDYLAHRIALDALPQERCQRLGVLVAAV</sequence>
<evidence type="ECO:0000256" key="4">
    <source>
        <dbReference type="ARBA" id="ARBA00022741"/>
    </source>
</evidence>
<proteinExistence type="inferred from homology"/>
<reference evidence="8" key="1">
    <citation type="journal article" date="2019" name="Int. J. Syst. Evol. Microbiol.">
        <title>The Global Catalogue of Microorganisms (GCM) 10K type strain sequencing project: providing services to taxonomists for standard genome sequencing and annotation.</title>
        <authorList>
            <consortium name="The Broad Institute Genomics Platform"/>
            <consortium name="The Broad Institute Genome Sequencing Center for Infectious Disease"/>
            <person name="Wu L."/>
            <person name="Ma J."/>
        </authorList>
    </citation>
    <scope>NUCLEOTIDE SEQUENCE [LARGE SCALE GENOMIC DNA]</scope>
    <source>
        <strain evidence="8">WLHS5</strain>
    </source>
</reference>
<comment type="similarity">
    <text evidence="1">Belongs to the ribonucleoside diphosphate reductase class-2 family.</text>
</comment>
<evidence type="ECO:0000256" key="5">
    <source>
        <dbReference type="ARBA" id="ARBA00047754"/>
    </source>
</evidence>
<evidence type="ECO:0000256" key="3">
    <source>
        <dbReference type="ARBA" id="ARBA00022634"/>
    </source>
</evidence>
<feature type="domain" description="TSCPD" evidence="6">
    <location>
        <begin position="18"/>
        <end position="120"/>
    </location>
</feature>
<dbReference type="EC" id="1.17.4.1" evidence="2"/>